<dbReference type="RefSeq" id="WP_062382971.1">
    <property type="nucleotide sequence ID" value="NZ_CP014544.1"/>
</dbReference>
<dbReference type="InterPro" id="IPR002654">
    <property type="entry name" value="Glyco_trans_25"/>
</dbReference>
<evidence type="ECO:0000313" key="3">
    <source>
        <dbReference type="Proteomes" id="UP000074119"/>
    </source>
</evidence>
<feature type="domain" description="Glycosyl transferase family 25" evidence="1">
    <location>
        <begin position="8"/>
        <end position="180"/>
    </location>
</feature>
<evidence type="ECO:0000259" key="1">
    <source>
        <dbReference type="Pfam" id="PF01755"/>
    </source>
</evidence>
<proteinExistence type="predicted"/>
<dbReference type="STRING" id="1470434.AZF00_02390"/>
<gene>
    <name evidence="2" type="ORF">AZF00_02390</name>
</gene>
<dbReference type="EMBL" id="CP014544">
    <property type="protein sequence ID" value="AMO67217.1"/>
    <property type="molecule type" value="Genomic_DNA"/>
</dbReference>
<protein>
    <recommendedName>
        <fullName evidence="1">Glycosyl transferase family 25 domain-containing protein</fullName>
    </recommendedName>
</protein>
<sequence>MQKKCICWVISLNPTSENSQKLLADLQSQGVSADIFPAIDGRVGMPALEGDEQILGNLAMVRHGKCLTASELGCYLSHLRAIKSAYRDGHDYVCVIEDDVVIEDRFGDVYRSVLDKGLDMVRLMSLRIRKRTVLEHLIGEHRLVRPERGGLGTQAYVLNRAGMKKFIDYAQNIYEPVDKVFDHFFLFDLNVFAVEPHVAYELVHETSVAKSSNTATEKPLLWHRVVFHPVKLWFSLRRHFYRFRHWQDFRDAVMPEHKVGRTERAR</sequence>
<organism evidence="2 3">
    <name type="scientific">Zhongshania aliphaticivorans</name>
    <dbReference type="NCBI Taxonomy" id="1470434"/>
    <lineage>
        <taxon>Bacteria</taxon>
        <taxon>Pseudomonadati</taxon>
        <taxon>Pseudomonadota</taxon>
        <taxon>Gammaproteobacteria</taxon>
        <taxon>Cellvibrionales</taxon>
        <taxon>Spongiibacteraceae</taxon>
        <taxon>Zhongshania</taxon>
    </lineage>
</organism>
<dbReference type="Proteomes" id="UP000074119">
    <property type="component" value="Chromosome"/>
</dbReference>
<dbReference type="Pfam" id="PF01755">
    <property type="entry name" value="Glyco_transf_25"/>
    <property type="match status" value="1"/>
</dbReference>
<name>A0A127M1X1_9GAMM</name>
<dbReference type="KEGG" id="zal:AZF00_02390"/>
<accession>A0A127M1X1</accession>
<reference evidence="2 3" key="1">
    <citation type="submission" date="2015-12" db="EMBL/GenBank/DDBJ databases">
        <authorList>
            <person name="Shamseldin A."/>
            <person name="Moawad H."/>
            <person name="Abd El-Rahim W.M."/>
            <person name="Sadowsky M.J."/>
        </authorList>
    </citation>
    <scope>NUCLEOTIDE SEQUENCE [LARGE SCALE GENOMIC DNA]</scope>
    <source>
        <strain evidence="2 3">SM2</strain>
    </source>
</reference>
<evidence type="ECO:0000313" key="2">
    <source>
        <dbReference type="EMBL" id="AMO67217.1"/>
    </source>
</evidence>
<dbReference type="CDD" id="cd06532">
    <property type="entry name" value="Glyco_transf_25"/>
    <property type="match status" value="1"/>
</dbReference>
<dbReference type="AlphaFoldDB" id="A0A127M1X1"/>